<feature type="transmembrane region" description="Helical" evidence="10">
    <location>
        <begin position="190"/>
        <end position="215"/>
    </location>
</feature>
<dbReference type="PANTHER" id="PTHR11157:SF164">
    <property type="entry name" value="ELONGATION OF VERY LONG CHAIN FATTY ACIDS PROTEIN"/>
    <property type="match status" value="1"/>
</dbReference>
<evidence type="ECO:0000313" key="12">
    <source>
        <dbReference type="Proteomes" id="UP001153620"/>
    </source>
</evidence>
<dbReference type="EC" id="2.3.1.199" evidence="10"/>
<keyword evidence="7 10" id="KW-0443">Lipid metabolism</keyword>
<dbReference type="AlphaFoldDB" id="A0A9N9S079"/>
<evidence type="ECO:0000313" key="11">
    <source>
        <dbReference type="EMBL" id="CAG9806415.1"/>
    </source>
</evidence>
<gene>
    <name evidence="11" type="ORF">CHIRRI_LOCUS9272</name>
</gene>
<sequence>MEELSWDARKSIVSSWSLIGSYNTITSISLVYLWLVYHFLPNFMSNRKPYKLTFIIRCYNIAQTAACLYFLWRAHSVGFSFRNTWKCIGTDGPLTKELMELNFIQYNFIVLRIIEYIETIFFCLRKKFEQASFLHVYHHISTVFILILFLRLSGGMMETFFGMINMVVHFIMYGYYFLSSFNQFRKFTNIIKPFLTIIQITQLTIILGHCIAAVLPGCSTIHWLFYLAIFNVIMLLSLFGHFYVKSFIKRKNN</sequence>
<evidence type="ECO:0000256" key="3">
    <source>
        <dbReference type="ARBA" id="ARBA00022679"/>
    </source>
</evidence>
<evidence type="ECO:0000256" key="2">
    <source>
        <dbReference type="ARBA" id="ARBA00022516"/>
    </source>
</evidence>
<dbReference type="GO" id="GO:0042761">
    <property type="term" value="P:very long-chain fatty acid biosynthetic process"/>
    <property type="evidence" value="ECO:0007669"/>
    <property type="project" value="TreeGrafter"/>
</dbReference>
<evidence type="ECO:0000256" key="7">
    <source>
        <dbReference type="ARBA" id="ARBA00023098"/>
    </source>
</evidence>
<keyword evidence="8 10" id="KW-0472">Membrane</keyword>
<keyword evidence="9 10" id="KW-0275">Fatty acid biosynthesis</keyword>
<evidence type="ECO:0000256" key="10">
    <source>
        <dbReference type="RuleBase" id="RU361115"/>
    </source>
</evidence>
<evidence type="ECO:0000256" key="5">
    <source>
        <dbReference type="ARBA" id="ARBA00022832"/>
    </source>
</evidence>
<evidence type="ECO:0000256" key="8">
    <source>
        <dbReference type="ARBA" id="ARBA00023136"/>
    </source>
</evidence>
<evidence type="ECO:0000256" key="9">
    <source>
        <dbReference type="ARBA" id="ARBA00023160"/>
    </source>
</evidence>
<dbReference type="InterPro" id="IPR002076">
    <property type="entry name" value="ELO_fam"/>
</dbReference>
<feature type="transmembrane region" description="Helical" evidence="10">
    <location>
        <begin position="160"/>
        <end position="178"/>
    </location>
</feature>
<proteinExistence type="inferred from homology"/>
<feature type="transmembrane region" description="Helical" evidence="10">
    <location>
        <begin position="20"/>
        <end position="40"/>
    </location>
</feature>
<dbReference type="GO" id="GO:0030148">
    <property type="term" value="P:sphingolipid biosynthetic process"/>
    <property type="evidence" value="ECO:0007669"/>
    <property type="project" value="TreeGrafter"/>
</dbReference>
<keyword evidence="5 10" id="KW-0276">Fatty acid metabolism</keyword>
<comment type="catalytic activity">
    <reaction evidence="10">
        <text>a very-long-chain acyl-CoA + malonyl-CoA + H(+) = a very-long-chain 3-oxoacyl-CoA + CO2 + CoA</text>
        <dbReference type="Rhea" id="RHEA:32727"/>
        <dbReference type="ChEBI" id="CHEBI:15378"/>
        <dbReference type="ChEBI" id="CHEBI:16526"/>
        <dbReference type="ChEBI" id="CHEBI:57287"/>
        <dbReference type="ChEBI" id="CHEBI:57384"/>
        <dbReference type="ChEBI" id="CHEBI:90725"/>
        <dbReference type="ChEBI" id="CHEBI:90736"/>
        <dbReference type="EC" id="2.3.1.199"/>
    </reaction>
</comment>
<evidence type="ECO:0000256" key="4">
    <source>
        <dbReference type="ARBA" id="ARBA00022692"/>
    </source>
</evidence>
<organism evidence="11 12">
    <name type="scientific">Chironomus riparius</name>
    <dbReference type="NCBI Taxonomy" id="315576"/>
    <lineage>
        <taxon>Eukaryota</taxon>
        <taxon>Metazoa</taxon>
        <taxon>Ecdysozoa</taxon>
        <taxon>Arthropoda</taxon>
        <taxon>Hexapoda</taxon>
        <taxon>Insecta</taxon>
        <taxon>Pterygota</taxon>
        <taxon>Neoptera</taxon>
        <taxon>Endopterygota</taxon>
        <taxon>Diptera</taxon>
        <taxon>Nematocera</taxon>
        <taxon>Chironomoidea</taxon>
        <taxon>Chironomidae</taxon>
        <taxon>Chironominae</taxon>
        <taxon>Chironomus</taxon>
    </lineage>
</organism>
<comment type="similarity">
    <text evidence="10">Belongs to the ELO family.</text>
</comment>
<keyword evidence="6 10" id="KW-1133">Transmembrane helix</keyword>
<dbReference type="GO" id="GO:0034626">
    <property type="term" value="P:fatty acid elongation, polyunsaturated fatty acid"/>
    <property type="evidence" value="ECO:0007669"/>
    <property type="project" value="TreeGrafter"/>
</dbReference>
<evidence type="ECO:0000256" key="1">
    <source>
        <dbReference type="ARBA" id="ARBA00004141"/>
    </source>
</evidence>
<protein>
    <recommendedName>
        <fullName evidence="10">Elongation of very long chain fatty acids protein</fullName>
        <ecNumber evidence="10">2.3.1.199</ecNumber>
    </recommendedName>
    <alternativeName>
        <fullName evidence="10">Very-long-chain 3-oxoacyl-CoA synthase</fullName>
    </alternativeName>
</protein>
<dbReference type="GO" id="GO:0009922">
    <property type="term" value="F:fatty acid elongase activity"/>
    <property type="evidence" value="ECO:0007669"/>
    <property type="project" value="UniProtKB-EC"/>
</dbReference>
<feature type="transmembrane region" description="Helical" evidence="10">
    <location>
        <begin position="221"/>
        <end position="244"/>
    </location>
</feature>
<name>A0A9N9S079_9DIPT</name>
<keyword evidence="3 10" id="KW-0808">Transferase</keyword>
<dbReference type="GO" id="GO:0005789">
    <property type="term" value="C:endoplasmic reticulum membrane"/>
    <property type="evidence" value="ECO:0007669"/>
    <property type="project" value="TreeGrafter"/>
</dbReference>
<dbReference type="Pfam" id="PF01151">
    <property type="entry name" value="ELO"/>
    <property type="match status" value="1"/>
</dbReference>
<dbReference type="OrthoDB" id="434092at2759"/>
<reference evidence="11" key="1">
    <citation type="submission" date="2022-01" db="EMBL/GenBank/DDBJ databases">
        <authorList>
            <person name="King R."/>
        </authorList>
    </citation>
    <scope>NUCLEOTIDE SEQUENCE</scope>
</reference>
<accession>A0A9N9S079</accession>
<dbReference type="Proteomes" id="UP001153620">
    <property type="component" value="Chromosome 3"/>
</dbReference>
<evidence type="ECO:0000256" key="6">
    <source>
        <dbReference type="ARBA" id="ARBA00022989"/>
    </source>
</evidence>
<comment type="subcellular location">
    <subcellularLocation>
        <location evidence="1">Membrane</location>
        <topology evidence="1">Multi-pass membrane protein</topology>
    </subcellularLocation>
</comment>
<feature type="transmembrane region" description="Helical" evidence="10">
    <location>
        <begin position="52"/>
        <end position="72"/>
    </location>
</feature>
<dbReference type="EMBL" id="OU895879">
    <property type="protein sequence ID" value="CAG9806415.1"/>
    <property type="molecule type" value="Genomic_DNA"/>
</dbReference>
<keyword evidence="2 10" id="KW-0444">Lipid biosynthesis</keyword>
<keyword evidence="12" id="KW-1185">Reference proteome</keyword>
<dbReference type="GO" id="GO:0019367">
    <property type="term" value="P:fatty acid elongation, saturated fatty acid"/>
    <property type="evidence" value="ECO:0007669"/>
    <property type="project" value="TreeGrafter"/>
</dbReference>
<reference evidence="11" key="2">
    <citation type="submission" date="2022-10" db="EMBL/GenBank/DDBJ databases">
        <authorList>
            <consortium name="ENA_rothamsted_submissions"/>
            <consortium name="culmorum"/>
            <person name="King R."/>
        </authorList>
    </citation>
    <scope>NUCLEOTIDE SEQUENCE</scope>
</reference>
<dbReference type="GO" id="GO:0034625">
    <property type="term" value="P:fatty acid elongation, monounsaturated fatty acid"/>
    <property type="evidence" value="ECO:0007669"/>
    <property type="project" value="TreeGrafter"/>
</dbReference>
<dbReference type="PANTHER" id="PTHR11157">
    <property type="entry name" value="FATTY ACID ACYL TRANSFERASE-RELATED"/>
    <property type="match status" value="1"/>
</dbReference>
<feature type="transmembrane region" description="Helical" evidence="10">
    <location>
        <begin position="136"/>
        <end position="154"/>
    </location>
</feature>
<keyword evidence="4 10" id="KW-0812">Transmembrane</keyword>